<keyword evidence="4" id="KW-1185">Reference proteome</keyword>
<organism evidence="3 4">
    <name type="scientific">Variovorax gossypii</name>
    <dbReference type="NCBI Taxonomy" id="1679495"/>
    <lineage>
        <taxon>Bacteria</taxon>
        <taxon>Pseudomonadati</taxon>
        <taxon>Pseudomonadota</taxon>
        <taxon>Betaproteobacteria</taxon>
        <taxon>Burkholderiales</taxon>
        <taxon>Comamonadaceae</taxon>
        <taxon>Variovorax</taxon>
    </lineage>
</organism>
<dbReference type="Proteomes" id="UP000267418">
    <property type="component" value="Unassembled WGS sequence"/>
</dbReference>
<name>A0A3S0H2L8_9BURK</name>
<dbReference type="InterPro" id="IPR002347">
    <property type="entry name" value="SDR_fam"/>
</dbReference>
<gene>
    <name evidence="3" type="ORF">EJP69_14745</name>
</gene>
<accession>A0A3S0H2L8</accession>
<dbReference type="PANTHER" id="PTHR24320">
    <property type="entry name" value="RETINOL DEHYDROGENASE"/>
    <property type="match status" value="1"/>
</dbReference>
<dbReference type="GO" id="GO:0016491">
    <property type="term" value="F:oxidoreductase activity"/>
    <property type="evidence" value="ECO:0007669"/>
    <property type="project" value="UniProtKB-KW"/>
</dbReference>
<evidence type="ECO:0000256" key="2">
    <source>
        <dbReference type="ARBA" id="ARBA00023002"/>
    </source>
</evidence>
<dbReference type="SUPFAM" id="SSF51735">
    <property type="entry name" value="NAD(P)-binding Rossmann-fold domains"/>
    <property type="match status" value="1"/>
</dbReference>
<sequence>MTGATAGLGAHALQYIAAKADVRVIIGARGGGRTVHPGIETLPLDLSSLASVRKFASTIKLRLGDASIDALVLNAGMQTSSNEQRSANGFELTFAVNHLAHYLLARLLMPRMAAGGRLVITTSETHDPAITPIAPRTLDPWTLAHPITTGFGSGIRAYAASKLCNLLTAQSFAAMRDIKERKISVVAFSPGLTAGTSLGRDNSFVARLLVTLLMHTVFRVIGLFRPEYVAGTPERSGEILADVALGVISPPHGRIYLSLVKGKPTFPEPSELARSQSARDQLWSESAGMVGIEWLWRAR</sequence>
<reference evidence="3 4" key="1">
    <citation type="submission" date="2018-12" db="EMBL/GenBank/DDBJ databases">
        <title>The genome of Variovorax gossypii DSM 100435.</title>
        <authorList>
            <person name="Gao J."/>
            <person name="Sun J."/>
        </authorList>
    </citation>
    <scope>NUCLEOTIDE SEQUENCE [LARGE SCALE GENOMIC DNA]</scope>
    <source>
        <strain evidence="3 4">DSM 100435</strain>
    </source>
</reference>
<dbReference type="PANTHER" id="PTHR24320:SF152">
    <property type="entry name" value="SHORT-CHAIN DEHYDROGENASE_REDUCTASE FAMILY PROTEIN"/>
    <property type="match status" value="1"/>
</dbReference>
<dbReference type="EMBL" id="RXOE01000002">
    <property type="protein sequence ID" value="RTQ35740.1"/>
    <property type="molecule type" value="Genomic_DNA"/>
</dbReference>
<evidence type="ECO:0000256" key="1">
    <source>
        <dbReference type="ARBA" id="ARBA00006484"/>
    </source>
</evidence>
<dbReference type="Gene3D" id="3.40.50.720">
    <property type="entry name" value="NAD(P)-binding Rossmann-like Domain"/>
    <property type="match status" value="1"/>
</dbReference>
<comment type="caution">
    <text evidence="3">The sequence shown here is derived from an EMBL/GenBank/DDBJ whole genome shotgun (WGS) entry which is preliminary data.</text>
</comment>
<dbReference type="InterPro" id="IPR036291">
    <property type="entry name" value="NAD(P)-bd_dom_sf"/>
</dbReference>
<comment type="similarity">
    <text evidence="1">Belongs to the short-chain dehydrogenases/reductases (SDR) family.</text>
</comment>
<keyword evidence="2" id="KW-0560">Oxidoreductase</keyword>
<dbReference type="Pfam" id="PF00106">
    <property type="entry name" value="adh_short"/>
    <property type="match status" value="1"/>
</dbReference>
<evidence type="ECO:0000313" key="4">
    <source>
        <dbReference type="Proteomes" id="UP000267418"/>
    </source>
</evidence>
<dbReference type="AlphaFoldDB" id="A0A3S0H2L8"/>
<proteinExistence type="inferred from homology"/>
<evidence type="ECO:0000313" key="3">
    <source>
        <dbReference type="EMBL" id="RTQ35740.1"/>
    </source>
</evidence>
<dbReference type="OrthoDB" id="109589at2"/>
<protein>
    <submittedName>
        <fullName evidence="3">SDR family NAD(P)-dependent oxidoreductase</fullName>
    </submittedName>
</protein>